<proteinExistence type="predicted"/>
<dbReference type="STRING" id="1121448.DGI_0842"/>
<dbReference type="GO" id="GO:0051301">
    <property type="term" value="P:cell division"/>
    <property type="evidence" value="ECO:0007669"/>
    <property type="project" value="UniProtKB-KW"/>
</dbReference>
<dbReference type="eggNOG" id="COG2884">
    <property type="taxonomic scope" value="Bacteria"/>
</dbReference>
<dbReference type="InterPro" id="IPR015854">
    <property type="entry name" value="ABC_transpr_LolD-like"/>
</dbReference>
<dbReference type="AlphaFoldDB" id="T2GA02"/>
<dbReference type="InterPro" id="IPR017871">
    <property type="entry name" value="ABC_transporter-like_CS"/>
</dbReference>
<dbReference type="PANTHER" id="PTHR24220">
    <property type="entry name" value="IMPORT ATP-BINDING PROTEIN"/>
    <property type="match status" value="1"/>
</dbReference>
<evidence type="ECO:0000313" key="5">
    <source>
        <dbReference type="Proteomes" id="UP000016587"/>
    </source>
</evidence>
<reference evidence="4 5" key="1">
    <citation type="journal article" date="2013" name="J. Bacteriol.">
        <title>Roles of HynAB and Ech, the only two hydrogenases found in the model sulfate reducer Desulfovibrio gigas.</title>
        <authorList>
            <person name="Morais-Silva F.O."/>
            <person name="Santos C.I."/>
            <person name="Rodrigues R."/>
            <person name="Pereira I.A."/>
            <person name="Rodrigues-Pousada C."/>
        </authorList>
    </citation>
    <scope>NUCLEOTIDE SEQUENCE [LARGE SCALE GENOMIC DNA]</scope>
    <source>
        <strain evidence="5">ATCC 19364 / DSM 1382 / NCIMB 9332 / VKM B-1759</strain>
    </source>
</reference>
<evidence type="ECO:0000259" key="3">
    <source>
        <dbReference type="PROSITE" id="PS50893"/>
    </source>
</evidence>
<reference evidence="5" key="2">
    <citation type="submission" date="2013-07" db="EMBL/GenBank/DDBJ databases">
        <authorList>
            <person name="Morais-Silva F.O."/>
            <person name="Rezende A.M."/>
            <person name="Pimentel C."/>
            <person name="Resende D.M."/>
            <person name="Santos C.I."/>
            <person name="Clemente C."/>
            <person name="de Oliveira L.M."/>
            <person name="da Silva S.M."/>
            <person name="Costa D.A."/>
            <person name="Varela-Raposo A."/>
            <person name="Horacio E.C.A."/>
            <person name="Matos M."/>
            <person name="Flores O."/>
            <person name="Ruiz J.C."/>
            <person name="Rodrigues-Pousada C."/>
        </authorList>
    </citation>
    <scope>NUCLEOTIDE SEQUENCE [LARGE SCALE GENOMIC DNA]</scope>
    <source>
        <strain evidence="5">ATCC 19364 / DSM 1382 / NCIMB 9332 / VKM B-1759</strain>
    </source>
</reference>
<dbReference type="PANTHER" id="PTHR24220:SF470">
    <property type="entry name" value="CELL DIVISION ATP-BINDING PROTEIN FTSE"/>
    <property type="match status" value="1"/>
</dbReference>
<dbReference type="SMART" id="SM00382">
    <property type="entry name" value="AAA"/>
    <property type="match status" value="1"/>
</dbReference>
<dbReference type="InterPro" id="IPR003439">
    <property type="entry name" value="ABC_transporter-like_ATP-bd"/>
</dbReference>
<evidence type="ECO:0000313" key="4">
    <source>
        <dbReference type="EMBL" id="AGW12737.1"/>
    </source>
</evidence>
<keyword evidence="2 4" id="KW-0067">ATP-binding</keyword>
<dbReference type="EMBL" id="CP006585">
    <property type="protein sequence ID" value="AGW12737.1"/>
    <property type="molecule type" value="Genomic_DNA"/>
</dbReference>
<dbReference type="Pfam" id="PF00005">
    <property type="entry name" value="ABC_tran"/>
    <property type="match status" value="1"/>
</dbReference>
<dbReference type="PATRIC" id="fig|1121448.10.peg.844"/>
<keyword evidence="5" id="KW-1185">Reference proteome</keyword>
<dbReference type="GO" id="GO:0022857">
    <property type="term" value="F:transmembrane transporter activity"/>
    <property type="evidence" value="ECO:0007669"/>
    <property type="project" value="TreeGrafter"/>
</dbReference>
<evidence type="ECO:0000256" key="1">
    <source>
        <dbReference type="ARBA" id="ARBA00022741"/>
    </source>
</evidence>
<dbReference type="KEGG" id="dgg:DGI_0842"/>
<dbReference type="Gene3D" id="3.40.50.300">
    <property type="entry name" value="P-loop containing nucleotide triphosphate hydrolases"/>
    <property type="match status" value="1"/>
</dbReference>
<name>T2GA02_MEGG1</name>
<dbReference type="HOGENOM" id="CLU_000604_1_22_7"/>
<feature type="domain" description="ABC transporter" evidence="3">
    <location>
        <begin position="4"/>
        <end position="227"/>
    </location>
</feature>
<keyword evidence="4" id="KW-0132">Cell division</keyword>
<dbReference type="PROSITE" id="PS50893">
    <property type="entry name" value="ABC_TRANSPORTER_2"/>
    <property type="match status" value="1"/>
</dbReference>
<accession>T2GA02</accession>
<dbReference type="PROSITE" id="PS00211">
    <property type="entry name" value="ABC_TRANSPORTER_1"/>
    <property type="match status" value="1"/>
</dbReference>
<sequence length="230" mass="25479">MPIIDLQHLSFNFGSYWAVKDVSLTLEKGDFLYVTGPSGAGKTSLLRLLFGALPVARGRAEVAGVTLNNLSPSLLPLLRRQVSFVYQDFRILPHRTVSQNVALALQVRMMPREQIERRVRAVLRSLQLEAKADVPCSDLSGGEQQRVAVARAIVVNPQIIMADEPTGNLDPELSLRLMEIFSHFNSFGATVILATHSPELLRYQPRAKRIKLSFGKIVAANWPGCTVHPD</sequence>
<dbReference type="GO" id="GO:0005524">
    <property type="term" value="F:ATP binding"/>
    <property type="evidence" value="ECO:0007669"/>
    <property type="project" value="UniProtKB-KW"/>
</dbReference>
<dbReference type="InterPro" id="IPR003593">
    <property type="entry name" value="AAA+_ATPase"/>
</dbReference>
<dbReference type="GO" id="GO:0005886">
    <property type="term" value="C:plasma membrane"/>
    <property type="evidence" value="ECO:0007669"/>
    <property type="project" value="TreeGrafter"/>
</dbReference>
<keyword evidence="1" id="KW-0547">Nucleotide-binding</keyword>
<organism evidence="4 5">
    <name type="scientific">Megalodesulfovibrio gigas (strain ATCC 19364 / DSM 1382 / NCIMB 9332 / VKM B-1759)</name>
    <name type="common">Desulfovibrio gigas</name>
    <dbReference type="NCBI Taxonomy" id="1121448"/>
    <lineage>
        <taxon>Bacteria</taxon>
        <taxon>Pseudomonadati</taxon>
        <taxon>Thermodesulfobacteriota</taxon>
        <taxon>Desulfovibrionia</taxon>
        <taxon>Desulfovibrionales</taxon>
        <taxon>Desulfovibrionaceae</taxon>
        <taxon>Megalodesulfovibrio</taxon>
    </lineage>
</organism>
<dbReference type="InterPro" id="IPR027417">
    <property type="entry name" value="P-loop_NTPase"/>
</dbReference>
<keyword evidence="4" id="KW-0131">Cell cycle</keyword>
<dbReference type="SUPFAM" id="SSF52540">
    <property type="entry name" value="P-loop containing nucleoside triphosphate hydrolases"/>
    <property type="match status" value="1"/>
</dbReference>
<dbReference type="Proteomes" id="UP000016587">
    <property type="component" value="Chromosome"/>
</dbReference>
<gene>
    <name evidence="4" type="ORF">DGI_0842</name>
</gene>
<evidence type="ECO:0000256" key="2">
    <source>
        <dbReference type="ARBA" id="ARBA00022840"/>
    </source>
</evidence>
<dbReference type="GO" id="GO:0016887">
    <property type="term" value="F:ATP hydrolysis activity"/>
    <property type="evidence" value="ECO:0007669"/>
    <property type="project" value="InterPro"/>
</dbReference>
<protein>
    <submittedName>
        <fullName evidence="4">Putative cell division ATP-binding protein FtsE</fullName>
    </submittedName>
</protein>